<dbReference type="GO" id="GO:0003723">
    <property type="term" value="F:RNA binding"/>
    <property type="evidence" value="ECO:0007669"/>
    <property type="project" value="UniProtKB-KW"/>
</dbReference>
<protein>
    <submittedName>
        <fullName evidence="2">Ribosome-associated protein</fullName>
    </submittedName>
</protein>
<dbReference type="InterPro" id="IPR036986">
    <property type="entry name" value="S4_RNA-bd_sf"/>
</dbReference>
<dbReference type="RefSeq" id="WP_183784421.1">
    <property type="nucleotide sequence ID" value="NZ_JACIBS010000001.1"/>
</dbReference>
<keyword evidence="3" id="KW-1185">Reference proteome</keyword>
<evidence type="ECO:0000313" key="3">
    <source>
        <dbReference type="Proteomes" id="UP000564573"/>
    </source>
</evidence>
<dbReference type="Gene3D" id="3.10.290.10">
    <property type="entry name" value="RNA-binding S4 domain"/>
    <property type="match status" value="1"/>
</dbReference>
<dbReference type="AlphaFoldDB" id="A0A839XL25"/>
<dbReference type="CDD" id="cd00165">
    <property type="entry name" value="S4"/>
    <property type="match status" value="1"/>
</dbReference>
<dbReference type="Pfam" id="PF13275">
    <property type="entry name" value="S4_2"/>
    <property type="match status" value="1"/>
</dbReference>
<name>A0A839XL25_9PSEU</name>
<dbReference type="Proteomes" id="UP000564573">
    <property type="component" value="Unassembled WGS sequence"/>
</dbReference>
<dbReference type="SUPFAM" id="SSF55174">
    <property type="entry name" value="Alpha-L RNA-binding motif"/>
    <property type="match status" value="1"/>
</dbReference>
<accession>A0A839XL25</accession>
<evidence type="ECO:0000313" key="2">
    <source>
        <dbReference type="EMBL" id="MBB3664602.1"/>
    </source>
</evidence>
<dbReference type="EMBL" id="JACIBS010000001">
    <property type="protein sequence ID" value="MBB3664602.1"/>
    <property type="molecule type" value="Genomic_DNA"/>
</dbReference>
<organism evidence="2 3">
    <name type="scientific">Prauserella sediminis</name>
    <dbReference type="NCBI Taxonomy" id="577680"/>
    <lineage>
        <taxon>Bacteria</taxon>
        <taxon>Bacillati</taxon>
        <taxon>Actinomycetota</taxon>
        <taxon>Actinomycetes</taxon>
        <taxon>Pseudonocardiales</taxon>
        <taxon>Pseudonocardiaceae</taxon>
        <taxon>Prauserella</taxon>
        <taxon>Prauserella salsuginis group</taxon>
    </lineage>
</organism>
<comment type="caution">
    <text evidence="2">The sequence shown here is derived from an EMBL/GenBank/DDBJ whole genome shotgun (WGS) entry which is preliminary data.</text>
</comment>
<proteinExistence type="predicted"/>
<evidence type="ECO:0000256" key="1">
    <source>
        <dbReference type="PROSITE-ProRule" id="PRU00182"/>
    </source>
</evidence>
<keyword evidence="1" id="KW-0694">RNA-binding</keyword>
<dbReference type="PROSITE" id="PS50889">
    <property type="entry name" value="S4"/>
    <property type="match status" value="1"/>
</dbReference>
<sequence length="68" mass="7540">MEDVPVSTDSIRLGQFLKLAGLIDIGSDVRSLLEDGRIHVNGETEHRRGRQLVRGDIVTVDDTELRVA</sequence>
<gene>
    <name evidence="2" type="ORF">FB384_003506</name>
</gene>
<reference evidence="2 3" key="1">
    <citation type="submission" date="2020-08" db="EMBL/GenBank/DDBJ databases">
        <title>Sequencing the genomes of 1000 actinobacteria strains.</title>
        <authorList>
            <person name="Klenk H.-P."/>
        </authorList>
    </citation>
    <scope>NUCLEOTIDE SEQUENCE [LARGE SCALE GENOMIC DNA]</scope>
    <source>
        <strain evidence="2 3">DSM 45267</strain>
    </source>
</reference>